<evidence type="ECO:0000256" key="5">
    <source>
        <dbReference type="ARBA" id="ARBA00022490"/>
    </source>
</evidence>
<evidence type="ECO:0000259" key="14">
    <source>
        <dbReference type="SMART" id="SM00481"/>
    </source>
</evidence>
<dbReference type="CDD" id="cd04485">
    <property type="entry name" value="DnaE_OBF"/>
    <property type="match status" value="1"/>
</dbReference>
<feature type="region of interest" description="Disordered" evidence="13">
    <location>
        <begin position="872"/>
        <end position="894"/>
    </location>
</feature>
<keyword evidence="10" id="KW-0239">DNA-directed DNA polymerase</keyword>
<dbReference type="Gene3D" id="3.20.20.140">
    <property type="entry name" value="Metal-dependent hydrolases"/>
    <property type="match status" value="1"/>
</dbReference>
<keyword evidence="7" id="KW-0548">Nucleotidyltransferase</keyword>
<dbReference type="InterPro" id="IPR011708">
    <property type="entry name" value="DNA_pol3_alpha_NTPase_dom"/>
</dbReference>
<feature type="region of interest" description="Disordered" evidence="13">
    <location>
        <begin position="685"/>
        <end position="721"/>
    </location>
</feature>
<dbReference type="InterPro" id="IPR003141">
    <property type="entry name" value="Pol/His_phosphatase_N"/>
</dbReference>
<keyword evidence="9" id="KW-0227">DNA damage</keyword>
<evidence type="ECO:0000256" key="2">
    <source>
        <dbReference type="ARBA" id="ARBA00007391"/>
    </source>
</evidence>
<feature type="region of interest" description="Disordered" evidence="13">
    <location>
        <begin position="733"/>
        <end position="821"/>
    </location>
</feature>
<protein>
    <recommendedName>
        <fullName evidence="4">Error-prone DNA polymerase</fullName>
        <ecNumber evidence="3">2.7.7.7</ecNumber>
    </recommendedName>
</protein>
<evidence type="ECO:0000256" key="9">
    <source>
        <dbReference type="ARBA" id="ARBA00022763"/>
    </source>
</evidence>
<dbReference type="Pfam" id="PF01336">
    <property type="entry name" value="tRNA_anti-codon"/>
    <property type="match status" value="1"/>
</dbReference>
<evidence type="ECO:0000256" key="1">
    <source>
        <dbReference type="ARBA" id="ARBA00004496"/>
    </source>
</evidence>
<dbReference type="Pfam" id="PF07733">
    <property type="entry name" value="DNA_pol3_alpha"/>
    <property type="match status" value="2"/>
</dbReference>
<feature type="region of interest" description="Disordered" evidence="13">
    <location>
        <begin position="847"/>
        <end position="866"/>
    </location>
</feature>
<feature type="region of interest" description="Disordered" evidence="13">
    <location>
        <begin position="920"/>
        <end position="993"/>
    </location>
</feature>
<dbReference type="GO" id="GO:0008408">
    <property type="term" value="F:3'-5' exonuclease activity"/>
    <property type="evidence" value="ECO:0007669"/>
    <property type="project" value="InterPro"/>
</dbReference>
<keyword evidence="11" id="KW-0234">DNA repair</keyword>
<dbReference type="GO" id="GO:0005737">
    <property type="term" value="C:cytoplasm"/>
    <property type="evidence" value="ECO:0007669"/>
    <property type="project" value="UniProtKB-SubCell"/>
</dbReference>
<dbReference type="InterPro" id="IPR029460">
    <property type="entry name" value="DNAPol_HHH"/>
</dbReference>
<dbReference type="InterPro" id="IPR040982">
    <property type="entry name" value="DNA_pol3_finger"/>
</dbReference>
<dbReference type="EMBL" id="GU260707">
    <property type="protein sequence ID" value="ADC35979.1"/>
    <property type="molecule type" value="Genomic_DNA"/>
</dbReference>
<evidence type="ECO:0000256" key="3">
    <source>
        <dbReference type="ARBA" id="ARBA00012417"/>
    </source>
</evidence>
<evidence type="ECO:0000256" key="4">
    <source>
        <dbReference type="ARBA" id="ARBA00017273"/>
    </source>
</evidence>
<evidence type="ECO:0000256" key="7">
    <source>
        <dbReference type="ARBA" id="ARBA00022695"/>
    </source>
</evidence>
<keyword evidence="6" id="KW-0808">Transferase</keyword>
<accession>E3T6N5</accession>
<feature type="region of interest" description="Disordered" evidence="13">
    <location>
        <begin position="1617"/>
        <end position="1642"/>
    </location>
</feature>
<feature type="compositionally biased region" description="Pro residues" evidence="13">
    <location>
        <begin position="847"/>
        <end position="861"/>
    </location>
</feature>
<dbReference type="Pfam" id="PF14579">
    <property type="entry name" value="HHH_6"/>
    <property type="match status" value="1"/>
</dbReference>
<organism evidence="15">
    <name type="scientific">uncultured bacterium 148</name>
    <dbReference type="NCBI Taxonomy" id="698380"/>
    <lineage>
        <taxon>Bacteria</taxon>
        <taxon>environmental samples</taxon>
    </lineage>
</organism>
<name>E3T6N5_9BACT</name>
<feature type="domain" description="Polymerase/histidinol phosphatase N-terminal" evidence="14">
    <location>
        <begin position="10"/>
        <end position="77"/>
    </location>
</feature>
<dbReference type="EC" id="2.7.7.7" evidence="3"/>
<feature type="region of interest" description="Disordered" evidence="13">
    <location>
        <begin position="113"/>
        <end position="136"/>
    </location>
</feature>
<evidence type="ECO:0000256" key="10">
    <source>
        <dbReference type="ARBA" id="ARBA00022932"/>
    </source>
</evidence>
<comment type="similarity">
    <text evidence="2">Belongs to the DNA polymerase type-C family. DnaE2 subfamily.</text>
</comment>
<dbReference type="GO" id="GO:0003887">
    <property type="term" value="F:DNA-directed DNA polymerase activity"/>
    <property type="evidence" value="ECO:0007669"/>
    <property type="project" value="UniProtKB-KW"/>
</dbReference>
<keyword evidence="8" id="KW-0235">DNA replication</keyword>
<proteinExistence type="inferred from homology"/>
<comment type="catalytic activity">
    <reaction evidence="12">
        <text>DNA(n) + a 2'-deoxyribonucleoside 5'-triphosphate = DNA(n+1) + diphosphate</text>
        <dbReference type="Rhea" id="RHEA:22508"/>
        <dbReference type="Rhea" id="RHEA-COMP:17339"/>
        <dbReference type="Rhea" id="RHEA-COMP:17340"/>
        <dbReference type="ChEBI" id="CHEBI:33019"/>
        <dbReference type="ChEBI" id="CHEBI:61560"/>
        <dbReference type="ChEBI" id="CHEBI:173112"/>
        <dbReference type="EC" id="2.7.7.7"/>
    </reaction>
</comment>
<dbReference type="Pfam" id="PF02811">
    <property type="entry name" value="PHP"/>
    <property type="match status" value="1"/>
</dbReference>
<dbReference type="PANTHER" id="PTHR32294">
    <property type="entry name" value="DNA POLYMERASE III SUBUNIT ALPHA"/>
    <property type="match status" value="1"/>
</dbReference>
<feature type="compositionally biased region" description="Gly residues" evidence="13">
    <location>
        <begin position="876"/>
        <end position="888"/>
    </location>
</feature>
<dbReference type="InterPro" id="IPR004013">
    <property type="entry name" value="PHP_dom"/>
</dbReference>
<evidence type="ECO:0000256" key="8">
    <source>
        <dbReference type="ARBA" id="ARBA00022705"/>
    </source>
</evidence>
<evidence type="ECO:0000256" key="13">
    <source>
        <dbReference type="SAM" id="MobiDB-lite"/>
    </source>
</evidence>
<dbReference type="InterPro" id="IPR004805">
    <property type="entry name" value="DnaE2/DnaE/PolC"/>
</dbReference>
<feature type="compositionally biased region" description="Basic and acidic residues" evidence="13">
    <location>
        <begin position="936"/>
        <end position="949"/>
    </location>
</feature>
<dbReference type="Pfam" id="PF17657">
    <property type="entry name" value="DNA_pol3_finger"/>
    <property type="match status" value="1"/>
</dbReference>
<sequence length="1642" mass="174826">MASRSRTPYAELHAHTNFSFLDGASAPDELVERAVELGLTGLAATDHNGLYGSVRFTTAAEDAGLHSVIGAEIELLDPAVGDPAGTVIPPRRARRRGRAAAATADPGVELAVDDGRPTRPRPDRARLPGHRDPVKEDFRGIGARARGPRLILLARSQIGWRSLCRLMSRANMAGTKAVPRFRHALLDEHHEDVIALSGGRSGEIGRRLLVGDRAGARAAAERLAARFGDGGFAIELGHHLLPDDDWLVTESAALAADLRLPVVVTNAVHYARPEDRELHDVLTAIKHGRTLDTLADLRRIDGESYLKSGDELAALGAALDGAAARAWHEGIERSVAIAASCSVDLGFEQYRFPGFPVPDGETPFSYLSELCWAGARRRYHPLTSAVVTRLAHELGVIERAGLAEFFLICWDLMVFAKGRGIPAQGRGSAAGSIVTYVLGISRVEPIRHDLLFERFINEGRTTYPDVDIDFSSERREEVIQYVYERYGAEHTGMVCNLVTYRARSAVREVGYALGFPRPLVDRVAKALETYDSVMVRRDLEADGGFAEFFRRTGDELPVEARAATEAEAHGFVDRMGQLNTRIPLVGKVPPWRQPPTPVDPDAPRPFAWLGEGEEGQGAVAGARPVARAGPVAGAGPLAGAGPVAGVLTPEVSPLVDRISAPVVTEADAGAHQAVEVAEAGAARSIRARPEASADAPEGASGGSDPRSPLDTSPGDIGRANGAAAVPVPAADMAPPGLVAPSDTAPSGIGASSMRPPGALPPSRSADTAPQRLTAPVPAGDMGSRHAQLRVVDGGAAAGDRPSGPANWGPDGGSALEPRNDGRAGVVGVADVAAAAGVAGVLRATAPTAPPETAAPPVPAIPPSALDDRLAPRTAIRGGGTSGDEGGPGDTPASVAWLRAGRGTGYAADRERLLAPGLVDGRAIDPESGQVEPAPRGVDRATDRLGRPARWDPPAPSAATMGRGGGHRHGGADASSSVARIEPEPPPQARGGSTVGLSHWERWLEFCARIDGFPRHLSIHSGGMLVTAAPLIDIAPIERATMVDRVVVQFDKRDVETLKLIKLDLLGLGMLAAMDETLQLIEHDCGVCLDLDRLPEDVSEVFAMLQTADTVGVFQVESRAQMQTLPKSRPHNLDDLVVEVAIIRPGPIQGNAVHPYLRRKQGLEPVEYLHPSLEPVLKDSMGVILYQEQVMRIAIEVAGFSPAESDGFRRAMGTWRSSREMEKLHQRFVDGAMRQPGMTIEVAEELFRQVAAFASFGFAKSHAAAFARTAYESSFLKLFYPAQFLVGLINAQPMGFYPVEVLVNDAKRHGVAVLPADVNGSSYKTTTEWVGRPGEPLPPGSGITERPEPVLSSACVVPSPEARDRWTPEVTVGWGVRLGLHLVKGIGEQHEALLDAERDRGPYRSLVDVVERTDLPEEVLERLIRSGAMDSLGRPRRELLWQLREVAGASRGRMDGRTVRGLGRAAGKRGAAAGRPMDLRLPATDAPALPPITESERIGDAYAVLGVDARRQVVGLFRPALDRLGAVTNGALADRRSGPVRVGGLVVTRQHPMTAKGTVFLALEDETGMVNVTMWPSTWERLRGVVRRHALLLVDGDLQREGAVVNLIAREVRSLPEVTDTAGGPDRPGGVRQLGHAGMRRLG</sequence>
<reference evidence="15" key="1">
    <citation type="submission" date="2009-12" db="EMBL/GenBank/DDBJ databases">
        <authorList>
            <person name="Kielak A."/>
            <person name="van Veen J.A."/>
            <person name="Kowalchuk G.A."/>
        </authorList>
    </citation>
    <scope>NUCLEOTIDE SEQUENCE</scope>
</reference>
<evidence type="ECO:0000256" key="12">
    <source>
        <dbReference type="ARBA" id="ARBA00049244"/>
    </source>
</evidence>
<dbReference type="SUPFAM" id="SSF89550">
    <property type="entry name" value="PHP domain-like"/>
    <property type="match status" value="1"/>
</dbReference>
<dbReference type="GO" id="GO:0006260">
    <property type="term" value="P:DNA replication"/>
    <property type="evidence" value="ECO:0007669"/>
    <property type="project" value="UniProtKB-KW"/>
</dbReference>
<dbReference type="GO" id="GO:0003676">
    <property type="term" value="F:nucleic acid binding"/>
    <property type="evidence" value="ECO:0007669"/>
    <property type="project" value="InterPro"/>
</dbReference>
<evidence type="ECO:0000313" key="15">
    <source>
        <dbReference type="EMBL" id="ADC35979.1"/>
    </source>
</evidence>
<dbReference type="InterPro" id="IPR016195">
    <property type="entry name" value="Pol/histidinol_Pase-like"/>
</dbReference>
<evidence type="ECO:0000256" key="11">
    <source>
        <dbReference type="ARBA" id="ARBA00023204"/>
    </source>
</evidence>
<dbReference type="PANTHER" id="PTHR32294:SF4">
    <property type="entry name" value="ERROR-PRONE DNA POLYMERASE"/>
    <property type="match status" value="1"/>
</dbReference>
<evidence type="ECO:0000256" key="6">
    <source>
        <dbReference type="ARBA" id="ARBA00022679"/>
    </source>
</evidence>
<dbReference type="InterPro" id="IPR004365">
    <property type="entry name" value="NA-bd_OB_tRNA"/>
</dbReference>
<reference evidence="15" key="2">
    <citation type="journal article" date="2010" name="Appl. Environ. Microbiol.">
        <title>Comparative analysis of acidobacterial genomic fragments from terrestrial and aquatic metagenomic libraries, with emphasis on acidobacteria subdivision 6.</title>
        <authorList>
            <person name="Kielak A.M."/>
            <person name="van Veen J.A."/>
            <person name="Kowalchuk G.A."/>
        </authorList>
    </citation>
    <scope>NUCLEOTIDE SEQUENCE</scope>
</reference>
<dbReference type="GO" id="GO:0006281">
    <property type="term" value="P:DNA repair"/>
    <property type="evidence" value="ECO:0007669"/>
    <property type="project" value="UniProtKB-KW"/>
</dbReference>
<dbReference type="SMART" id="SM00481">
    <property type="entry name" value="POLIIIAc"/>
    <property type="match status" value="1"/>
</dbReference>
<comment type="subcellular location">
    <subcellularLocation>
        <location evidence="1">Cytoplasm</location>
    </subcellularLocation>
</comment>
<keyword evidence="5" id="KW-0963">Cytoplasm</keyword>